<dbReference type="Gene3D" id="3.30.160.140">
    <property type="entry name" value="Shew3726-like"/>
    <property type="match status" value="1"/>
</dbReference>
<dbReference type="RefSeq" id="WP_064271536.1">
    <property type="nucleotide sequence ID" value="NZ_LXJZ01000220.1"/>
</dbReference>
<sequence>MRVTFPDDKPVFDGSNLTVGFIAHADGQPVECAITAEALEDHFGADSALEASLLVAFEKGLTRIHSVCAQVLGENGGKDIVLHSGLFRMEGKRPDRGPAA</sequence>
<dbReference type="SUPFAM" id="SSF160272">
    <property type="entry name" value="Shew3726-like"/>
    <property type="match status" value="1"/>
</dbReference>
<gene>
    <name evidence="1" type="ORF">A6V36_11885</name>
    <name evidence="2" type="ORF">A6V37_05950</name>
</gene>
<organism evidence="2 4">
    <name type="scientific">Paraburkholderia ginsengiterrae</name>
    <dbReference type="NCBI Taxonomy" id="1462993"/>
    <lineage>
        <taxon>Bacteria</taxon>
        <taxon>Pseudomonadati</taxon>
        <taxon>Pseudomonadota</taxon>
        <taxon>Betaproteobacteria</taxon>
        <taxon>Burkholderiales</taxon>
        <taxon>Burkholderiaceae</taxon>
        <taxon>Paraburkholderia</taxon>
    </lineage>
</organism>
<dbReference type="EMBL" id="LXJZ01000220">
    <property type="protein sequence ID" value="OAJ53061.1"/>
    <property type="molecule type" value="Genomic_DNA"/>
</dbReference>
<dbReference type="EMBL" id="LXKA01000338">
    <property type="protein sequence ID" value="OAJ55758.1"/>
    <property type="molecule type" value="Genomic_DNA"/>
</dbReference>
<evidence type="ECO:0000313" key="3">
    <source>
        <dbReference type="Proteomes" id="UP000077961"/>
    </source>
</evidence>
<protein>
    <submittedName>
        <fullName evidence="2">Transcriptional regulator</fullName>
    </submittedName>
</protein>
<dbReference type="InterPro" id="IPR036692">
    <property type="entry name" value="Shew3726-like_sf"/>
</dbReference>
<proteinExistence type="predicted"/>
<evidence type="ECO:0000313" key="4">
    <source>
        <dbReference type="Proteomes" id="UP000078116"/>
    </source>
</evidence>
<accession>A0A1A9N2T8</accession>
<dbReference type="AlphaFoldDB" id="A0A1A9N2T8"/>
<evidence type="ECO:0000313" key="1">
    <source>
        <dbReference type="EMBL" id="OAJ53061.1"/>
    </source>
</evidence>
<evidence type="ECO:0000313" key="2">
    <source>
        <dbReference type="EMBL" id="OAJ55758.1"/>
    </source>
</evidence>
<keyword evidence="3" id="KW-1185">Reference proteome</keyword>
<dbReference type="Proteomes" id="UP000077961">
    <property type="component" value="Unassembled WGS sequence"/>
</dbReference>
<dbReference type="OrthoDB" id="8967044at2"/>
<comment type="caution">
    <text evidence="2">The sequence shown here is derived from an EMBL/GenBank/DDBJ whole genome shotgun (WGS) entry which is preliminary data.</text>
</comment>
<dbReference type="STRING" id="1462993.A6V36_11885"/>
<reference evidence="3 4" key="1">
    <citation type="submission" date="2016-04" db="EMBL/GenBank/DDBJ databases">
        <title>Reclassification of Paraburkholderia panaciterrae (Farh et al. 2015) Dobritsa &amp; Samadpour 2016 as a later homotypic synonym of Paraburkholderia ginsengiterrae (Farh et al. 2015) Dobritsa &amp; Samadpour 2016.</title>
        <authorList>
            <person name="Dobritsa A.P."/>
            <person name="Kutumbaka K."/>
            <person name="Samadpour M."/>
        </authorList>
    </citation>
    <scope>NUCLEOTIDE SEQUENCE [LARGE SCALE GENOMIC DNA]</scope>
    <source>
        <strain evidence="2 4">DCY85</strain>
        <strain evidence="1 3">DCY85-1</strain>
    </source>
</reference>
<dbReference type="Pfam" id="PF07369">
    <property type="entry name" value="DUF1488"/>
    <property type="match status" value="1"/>
</dbReference>
<name>A0A1A9N2T8_9BURK</name>
<dbReference type="Proteomes" id="UP000078116">
    <property type="component" value="Unassembled WGS sequence"/>
</dbReference>
<dbReference type="InterPro" id="IPR009962">
    <property type="entry name" value="DUF1488"/>
</dbReference>